<dbReference type="EMBL" id="JBIAFJ010000007">
    <property type="protein sequence ID" value="MFE9170056.1"/>
    <property type="molecule type" value="Genomic_DNA"/>
</dbReference>
<protein>
    <submittedName>
        <fullName evidence="2">Uncharacterized protein</fullName>
    </submittedName>
</protein>
<gene>
    <name evidence="2" type="ORF">ACFYNZ_11095</name>
</gene>
<feature type="compositionally biased region" description="Basic residues" evidence="1">
    <location>
        <begin position="50"/>
        <end position="61"/>
    </location>
</feature>
<proteinExistence type="predicted"/>
<sequence length="61" mass="7336">MFHLELHQQRVTELYRRAEQDRLVREALSARRAARRTAARRTPEAEPHTHSPRRHRFTHAA</sequence>
<reference evidence="2 3" key="1">
    <citation type="submission" date="2024-10" db="EMBL/GenBank/DDBJ databases">
        <title>The Natural Products Discovery Center: Release of the First 8490 Sequenced Strains for Exploring Actinobacteria Biosynthetic Diversity.</title>
        <authorList>
            <person name="Kalkreuter E."/>
            <person name="Kautsar S.A."/>
            <person name="Yang D."/>
            <person name="Bader C.D."/>
            <person name="Teijaro C.N."/>
            <person name="Fluegel L."/>
            <person name="Davis C.M."/>
            <person name="Simpson J.R."/>
            <person name="Lauterbach L."/>
            <person name="Steele A.D."/>
            <person name="Gui C."/>
            <person name="Meng S."/>
            <person name="Li G."/>
            <person name="Viehrig K."/>
            <person name="Ye F."/>
            <person name="Su P."/>
            <person name="Kiefer A.F."/>
            <person name="Nichols A."/>
            <person name="Cepeda A.J."/>
            <person name="Yan W."/>
            <person name="Fan B."/>
            <person name="Jiang Y."/>
            <person name="Adhikari A."/>
            <person name="Zheng C.-J."/>
            <person name="Schuster L."/>
            <person name="Cowan T.M."/>
            <person name="Smanski M.J."/>
            <person name="Chevrette M.G."/>
            <person name="De Carvalho L.P.S."/>
            <person name="Shen B."/>
        </authorList>
    </citation>
    <scope>NUCLEOTIDE SEQUENCE [LARGE SCALE GENOMIC DNA]</scope>
    <source>
        <strain evidence="2 3">NPDC007147</strain>
    </source>
</reference>
<feature type="region of interest" description="Disordered" evidence="1">
    <location>
        <begin position="29"/>
        <end position="61"/>
    </location>
</feature>
<dbReference type="RefSeq" id="WP_073947738.1">
    <property type="nucleotide sequence ID" value="NZ_JBIAFJ010000007.1"/>
</dbReference>
<accession>A0ABW6KQA4</accession>
<organism evidence="2 3">
    <name type="scientific">Streptomyces kebangsaanensis</name>
    <dbReference type="NCBI Taxonomy" id="864058"/>
    <lineage>
        <taxon>Bacteria</taxon>
        <taxon>Bacillati</taxon>
        <taxon>Actinomycetota</taxon>
        <taxon>Actinomycetes</taxon>
        <taxon>Kitasatosporales</taxon>
        <taxon>Streptomycetaceae</taxon>
        <taxon>Streptomyces</taxon>
    </lineage>
</organism>
<comment type="caution">
    <text evidence="2">The sequence shown here is derived from an EMBL/GenBank/DDBJ whole genome shotgun (WGS) entry which is preliminary data.</text>
</comment>
<evidence type="ECO:0000313" key="3">
    <source>
        <dbReference type="Proteomes" id="UP001601197"/>
    </source>
</evidence>
<keyword evidence="3" id="KW-1185">Reference proteome</keyword>
<evidence type="ECO:0000313" key="2">
    <source>
        <dbReference type="EMBL" id="MFE9170056.1"/>
    </source>
</evidence>
<evidence type="ECO:0000256" key="1">
    <source>
        <dbReference type="SAM" id="MobiDB-lite"/>
    </source>
</evidence>
<dbReference type="Proteomes" id="UP001601197">
    <property type="component" value="Unassembled WGS sequence"/>
</dbReference>
<name>A0ABW6KQA4_9ACTN</name>